<gene>
    <name evidence="2" type="ORF">ACFP1K_06960</name>
</gene>
<feature type="domain" description="NYN" evidence="1">
    <location>
        <begin position="2"/>
        <end position="162"/>
    </location>
</feature>
<evidence type="ECO:0000313" key="2">
    <source>
        <dbReference type="EMBL" id="MFC6080895.1"/>
    </source>
</evidence>
<proteinExistence type="predicted"/>
<reference evidence="3" key="1">
    <citation type="journal article" date="2019" name="Int. J. Syst. Evol. Microbiol.">
        <title>The Global Catalogue of Microorganisms (GCM) 10K type strain sequencing project: providing services to taxonomists for standard genome sequencing and annotation.</title>
        <authorList>
            <consortium name="The Broad Institute Genomics Platform"/>
            <consortium name="The Broad Institute Genome Sequencing Center for Infectious Disease"/>
            <person name="Wu L."/>
            <person name="Ma J."/>
        </authorList>
    </citation>
    <scope>NUCLEOTIDE SEQUENCE [LARGE SCALE GENOMIC DNA]</scope>
    <source>
        <strain evidence="3">JCM 30346</strain>
    </source>
</reference>
<keyword evidence="3" id="KW-1185">Reference proteome</keyword>
<dbReference type="Gene3D" id="3.40.50.1010">
    <property type="entry name" value="5'-nuclease"/>
    <property type="match status" value="1"/>
</dbReference>
<dbReference type="Proteomes" id="UP001596137">
    <property type="component" value="Unassembled WGS sequence"/>
</dbReference>
<dbReference type="InterPro" id="IPR021139">
    <property type="entry name" value="NYN"/>
</dbReference>
<evidence type="ECO:0000313" key="3">
    <source>
        <dbReference type="Proteomes" id="UP001596137"/>
    </source>
</evidence>
<sequence>MRTNVYIDGFNLYYGCLKGRQHKWLDLDALCRKLLPSHDIQRIRYFTARITARCDDPDSPVRQSTYLRALQTIPHLTVHLGHFQETRTVMPLAHPDPNGPRMVKVIKTEEKGSDVNLASHLLLDASRGDCELAVVISNDSDLKEPIRMAMAEYGVPVGLVNPHRPQFRSRDLMSLRPLFFKQIKENALKASQFPEALTDGTGEIRRPAKW</sequence>
<protein>
    <submittedName>
        <fullName evidence="2">NYN domain-containing protein</fullName>
    </submittedName>
</protein>
<evidence type="ECO:0000259" key="1">
    <source>
        <dbReference type="Pfam" id="PF01936"/>
    </source>
</evidence>
<dbReference type="EMBL" id="JBHSRF010000007">
    <property type="protein sequence ID" value="MFC6080895.1"/>
    <property type="molecule type" value="Genomic_DNA"/>
</dbReference>
<comment type="caution">
    <text evidence="2">The sequence shown here is derived from an EMBL/GenBank/DDBJ whole genome shotgun (WGS) entry which is preliminary data.</text>
</comment>
<dbReference type="CDD" id="cd18722">
    <property type="entry name" value="PIN_NicB-like"/>
    <property type="match status" value="1"/>
</dbReference>
<accession>A0ABW1NC29</accession>
<dbReference type="Pfam" id="PF01936">
    <property type="entry name" value="NYN"/>
    <property type="match status" value="1"/>
</dbReference>
<name>A0ABW1NC29_9ACTN</name>
<dbReference type="RefSeq" id="WP_380748158.1">
    <property type="nucleotide sequence ID" value="NZ_JBHSRF010000007.1"/>
</dbReference>
<organism evidence="2 3">
    <name type="scientific">Sphaerisporangium aureirubrum</name>
    <dbReference type="NCBI Taxonomy" id="1544736"/>
    <lineage>
        <taxon>Bacteria</taxon>
        <taxon>Bacillati</taxon>
        <taxon>Actinomycetota</taxon>
        <taxon>Actinomycetes</taxon>
        <taxon>Streptosporangiales</taxon>
        <taxon>Streptosporangiaceae</taxon>
        <taxon>Sphaerisporangium</taxon>
    </lineage>
</organism>